<dbReference type="Gramene" id="OB07G16020.1">
    <property type="protein sequence ID" value="OB07G16020.1"/>
    <property type="gene ID" value="OB07G16020"/>
</dbReference>
<dbReference type="AlphaFoldDB" id="J3MJM0"/>
<accession>J3MJM0</accession>
<evidence type="ECO:0000313" key="1">
    <source>
        <dbReference type="EnsemblPlants" id="OB07G16020.1"/>
    </source>
</evidence>
<sequence length="56" mass="5749">MPANSNIAGGSAGLITQMASVKMDDIDNPTPPTSSPREFLGLRGTLQLVRPPGGVN</sequence>
<evidence type="ECO:0000313" key="2">
    <source>
        <dbReference type="Proteomes" id="UP000006038"/>
    </source>
</evidence>
<dbReference type="HOGENOM" id="CLU_202781_0_0_1"/>
<proteinExistence type="predicted"/>
<reference evidence="1" key="2">
    <citation type="submission" date="2013-04" db="UniProtKB">
        <authorList>
            <consortium name="EnsemblPlants"/>
        </authorList>
    </citation>
    <scope>IDENTIFICATION</scope>
</reference>
<keyword evidence="2" id="KW-1185">Reference proteome</keyword>
<dbReference type="Proteomes" id="UP000006038">
    <property type="component" value="Chromosome 7"/>
</dbReference>
<dbReference type="EnsemblPlants" id="OB07G16020.1">
    <property type="protein sequence ID" value="OB07G16020.1"/>
    <property type="gene ID" value="OB07G16020"/>
</dbReference>
<organism evidence="1">
    <name type="scientific">Oryza brachyantha</name>
    <name type="common">malo sina</name>
    <dbReference type="NCBI Taxonomy" id="4533"/>
    <lineage>
        <taxon>Eukaryota</taxon>
        <taxon>Viridiplantae</taxon>
        <taxon>Streptophyta</taxon>
        <taxon>Embryophyta</taxon>
        <taxon>Tracheophyta</taxon>
        <taxon>Spermatophyta</taxon>
        <taxon>Magnoliopsida</taxon>
        <taxon>Liliopsida</taxon>
        <taxon>Poales</taxon>
        <taxon>Poaceae</taxon>
        <taxon>BOP clade</taxon>
        <taxon>Oryzoideae</taxon>
        <taxon>Oryzeae</taxon>
        <taxon>Oryzinae</taxon>
        <taxon>Oryza</taxon>
    </lineage>
</organism>
<reference evidence="1" key="1">
    <citation type="journal article" date="2013" name="Nat. Commun.">
        <title>Whole-genome sequencing of Oryza brachyantha reveals mechanisms underlying Oryza genome evolution.</title>
        <authorList>
            <person name="Chen J."/>
            <person name="Huang Q."/>
            <person name="Gao D."/>
            <person name="Wang J."/>
            <person name="Lang Y."/>
            <person name="Liu T."/>
            <person name="Li B."/>
            <person name="Bai Z."/>
            <person name="Luis Goicoechea J."/>
            <person name="Liang C."/>
            <person name="Chen C."/>
            <person name="Zhang W."/>
            <person name="Sun S."/>
            <person name="Liao Y."/>
            <person name="Zhang X."/>
            <person name="Yang L."/>
            <person name="Song C."/>
            <person name="Wang M."/>
            <person name="Shi J."/>
            <person name="Liu G."/>
            <person name="Liu J."/>
            <person name="Zhou H."/>
            <person name="Zhou W."/>
            <person name="Yu Q."/>
            <person name="An N."/>
            <person name="Chen Y."/>
            <person name="Cai Q."/>
            <person name="Wang B."/>
            <person name="Liu B."/>
            <person name="Min J."/>
            <person name="Huang Y."/>
            <person name="Wu H."/>
            <person name="Li Z."/>
            <person name="Zhang Y."/>
            <person name="Yin Y."/>
            <person name="Song W."/>
            <person name="Jiang J."/>
            <person name="Jackson S.A."/>
            <person name="Wing R.A."/>
            <person name="Wang J."/>
            <person name="Chen M."/>
        </authorList>
    </citation>
    <scope>NUCLEOTIDE SEQUENCE [LARGE SCALE GENOMIC DNA]</scope>
    <source>
        <strain evidence="1">cv. IRGC 101232</strain>
    </source>
</reference>
<protein>
    <submittedName>
        <fullName evidence="1">Uncharacterized protein</fullName>
    </submittedName>
</protein>
<name>J3MJM0_ORYBR</name>